<accession>A0ABP3RNW6</accession>
<evidence type="ECO:0000313" key="3">
    <source>
        <dbReference type="Proteomes" id="UP001500866"/>
    </source>
</evidence>
<keyword evidence="1" id="KW-0472">Membrane</keyword>
<protein>
    <submittedName>
        <fullName evidence="2">Uncharacterized protein</fullName>
    </submittedName>
</protein>
<reference evidence="3" key="1">
    <citation type="journal article" date="2019" name="Int. J. Syst. Evol. Microbiol.">
        <title>The Global Catalogue of Microorganisms (GCM) 10K type strain sequencing project: providing services to taxonomists for standard genome sequencing and annotation.</title>
        <authorList>
            <consortium name="The Broad Institute Genomics Platform"/>
            <consortium name="The Broad Institute Genome Sequencing Center for Infectious Disease"/>
            <person name="Wu L."/>
            <person name="Ma J."/>
        </authorList>
    </citation>
    <scope>NUCLEOTIDE SEQUENCE [LARGE SCALE GENOMIC DNA]</scope>
    <source>
        <strain evidence="3">JCM 15395</strain>
    </source>
</reference>
<keyword evidence="3" id="KW-1185">Reference proteome</keyword>
<keyword evidence="1" id="KW-1133">Transmembrane helix</keyword>
<keyword evidence="1" id="KW-0812">Transmembrane</keyword>
<proteinExistence type="predicted"/>
<organism evidence="2 3">
    <name type="scientific">Virgibacillus siamensis</name>
    <dbReference type="NCBI Taxonomy" id="480071"/>
    <lineage>
        <taxon>Bacteria</taxon>
        <taxon>Bacillati</taxon>
        <taxon>Bacillota</taxon>
        <taxon>Bacilli</taxon>
        <taxon>Bacillales</taxon>
        <taxon>Bacillaceae</taxon>
        <taxon>Virgibacillus</taxon>
    </lineage>
</organism>
<name>A0ABP3RNW6_9BACI</name>
<comment type="caution">
    <text evidence="2">The sequence shown here is derived from an EMBL/GenBank/DDBJ whole genome shotgun (WGS) entry which is preliminary data.</text>
</comment>
<evidence type="ECO:0000313" key="2">
    <source>
        <dbReference type="EMBL" id="GAA0614171.1"/>
    </source>
</evidence>
<evidence type="ECO:0000256" key="1">
    <source>
        <dbReference type="SAM" id="Phobius"/>
    </source>
</evidence>
<dbReference type="Proteomes" id="UP001500866">
    <property type="component" value="Unassembled WGS sequence"/>
</dbReference>
<sequence length="101" mass="11660">MGIILMFVVLATLTPFLFIHLNKKIPAALQAILVIGMWFYYLEAAFFVAPGAFSLTWSMFYASLILAEVAWIMFIIRMVKFSMTKAKTYREQKLRDPISEL</sequence>
<feature type="transmembrane region" description="Helical" evidence="1">
    <location>
        <begin position="6"/>
        <end position="22"/>
    </location>
</feature>
<gene>
    <name evidence="2" type="ORF">GCM10009001_34310</name>
</gene>
<feature type="transmembrane region" description="Helical" evidence="1">
    <location>
        <begin position="29"/>
        <end position="53"/>
    </location>
</feature>
<feature type="transmembrane region" description="Helical" evidence="1">
    <location>
        <begin position="59"/>
        <end position="79"/>
    </location>
</feature>
<dbReference type="RefSeq" id="WP_343815960.1">
    <property type="nucleotide sequence ID" value="NZ_BAAADS010000025.1"/>
</dbReference>
<dbReference type="EMBL" id="BAAADS010000025">
    <property type="protein sequence ID" value="GAA0614171.1"/>
    <property type="molecule type" value="Genomic_DNA"/>
</dbReference>